<dbReference type="SMART" id="SM00062">
    <property type="entry name" value="PBPb"/>
    <property type="match status" value="1"/>
</dbReference>
<dbReference type="PROSITE" id="PS51257">
    <property type="entry name" value="PROKAR_LIPOPROTEIN"/>
    <property type="match status" value="1"/>
</dbReference>
<dbReference type="Proteomes" id="UP000050929">
    <property type="component" value="Unassembled WGS sequence"/>
</dbReference>
<comment type="subcellular location">
    <subcellularLocation>
        <location evidence="1">Cell envelope</location>
    </subcellularLocation>
</comment>
<evidence type="ECO:0000313" key="7">
    <source>
        <dbReference type="EMBL" id="KRK65135.1"/>
    </source>
</evidence>
<accession>A0A0R1J1T9</accession>
<protein>
    <submittedName>
        <fullName evidence="7">Amino acid ABC transporter substrate-binding component</fullName>
    </submittedName>
</protein>
<evidence type="ECO:0000256" key="4">
    <source>
        <dbReference type="RuleBase" id="RU003744"/>
    </source>
</evidence>
<evidence type="ECO:0000256" key="1">
    <source>
        <dbReference type="ARBA" id="ARBA00004196"/>
    </source>
</evidence>
<dbReference type="Pfam" id="PF00497">
    <property type="entry name" value="SBP_bac_3"/>
    <property type="match status" value="1"/>
</dbReference>
<dbReference type="PANTHER" id="PTHR35936:SF34">
    <property type="entry name" value="ABC TRANSPORTER EXTRACELLULAR-BINDING PROTEIN YCKB-RELATED"/>
    <property type="match status" value="1"/>
</dbReference>
<dbReference type="PATRIC" id="fig|1423811.3.peg.1535"/>
<proteinExistence type="inferred from homology"/>
<gene>
    <name evidence="7" type="ORF">FC72_GL001510</name>
</gene>
<dbReference type="AlphaFoldDB" id="A0A0R1J1T9"/>
<dbReference type="SUPFAM" id="SSF53850">
    <property type="entry name" value="Periplasmic binding protein-like II"/>
    <property type="match status" value="1"/>
</dbReference>
<feature type="signal peptide" evidence="5">
    <location>
        <begin position="1"/>
        <end position="27"/>
    </location>
</feature>
<feature type="domain" description="Solute-binding protein family 3/N-terminal" evidence="6">
    <location>
        <begin position="36"/>
        <end position="258"/>
    </location>
</feature>
<dbReference type="Gene3D" id="3.40.190.10">
    <property type="entry name" value="Periplasmic binding protein-like II"/>
    <property type="match status" value="2"/>
</dbReference>
<feature type="chain" id="PRO_5039683777" evidence="5">
    <location>
        <begin position="28"/>
        <end position="262"/>
    </location>
</feature>
<dbReference type="RefSeq" id="WP_057764479.1">
    <property type="nucleotide sequence ID" value="NZ_AZDG01000004.1"/>
</dbReference>
<comment type="similarity">
    <text evidence="2 4">Belongs to the bacterial solute-binding protein 3 family.</text>
</comment>
<dbReference type="InterPro" id="IPR018313">
    <property type="entry name" value="SBP_3_CS"/>
</dbReference>
<evidence type="ECO:0000256" key="2">
    <source>
        <dbReference type="ARBA" id="ARBA00010333"/>
    </source>
</evidence>
<comment type="caution">
    <text evidence="7">The sequence shown here is derived from an EMBL/GenBank/DDBJ whole genome shotgun (WGS) entry which is preliminary data.</text>
</comment>
<dbReference type="GO" id="GO:0030313">
    <property type="term" value="C:cell envelope"/>
    <property type="evidence" value="ECO:0007669"/>
    <property type="project" value="UniProtKB-SubCell"/>
</dbReference>
<evidence type="ECO:0000256" key="3">
    <source>
        <dbReference type="ARBA" id="ARBA00022729"/>
    </source>
</evidence>
<sequence length="262" mass="29293">MKKRIALIIAAAFAFILVLSGCSSNSAENDTKTKGTLTVGLEGTFAPYSYREHGKLTGFEVELARDVAKELDLKVKFVPTKWDSLIAGLNSKTFDVVFNNVAINPSRKKQYIFSTPYIYSKSVIVTKKDNTEIKSIDDVKGKKLGEGTGTDNYNKAKKFDADVVPSSDYQTTLSMIDQGRIAGTINSKESFLTWKKDGHQNTDLHYIEIPSSKIETSKIAPIYNKNSKHLRDRVNKALKKLEKDGTLTKLSKKYFTDDITKK</sequence>
<dbReference type="STRING" id="1423811.FC72_GL001510"/>
<dbReference type="PANTHER" id="PTHR35936">
    <property type="entry name" value="MEMBRANE-BOUND LYTIC MUREIN TRANSGLYCOSYLASE F"/>
    <property type="match status" value="1"/>
</dbReference>
<evidence type="ECO:0000313" key="8">
    <source>
        <dbReference type="Proteomes" id="UP000050929"/>
    </source>
</evidence>
<keyword evidence="3 5" id="KW-0732">Signal</keyword>
<dbReference type="EMBL" id="AZDG01000004">
    <property type="protein sequence ID" value="KRK65135.1"/>
    <property type="molecule type" value="Genomic_DNA"/>
</dbReference>
<evidence type="ECO:0000259" key="6">
    <source>
        <dbReference type="SMART" id="SM00062"/>
    </source>
</evidence>
<evidence type="ECO:0000256" key="5">
    <source>
        <dbReference type="SAM" id="SignalP"/>
    </source>
</evidence>
<name>A0A0R1J1T9_9LACO</name>
<keyword evidence="8" id="KW-1185">Reference proteome</keyword>
<dbReference type="InterPro" id="IPR001638">
    <property type="entry name" value="Solute-binding_3/MltF_N"/>
</dbReference>
<organism evidence="7 8">
    <name type="scientific">Companilactobacillus tucceti DSM 20183</name>
    <dbReference type="NCBI Taxonomy" id="1423811"/>
    <lineage>
        <taxon>Bacteria</taxon>
        <taxon>Bacillati</taxon>
        <taxon>Bacillota</taxon>
        <taxon>Bacilli</taxon>
        <taxon>Lactobacillales</taxon>
        <taxon>Lactobacillaceae</taxon>
        <taxon>Companilactobacillus</taxon>
    </lineage>
</organism>
<dbReference type="PROSITE" id="PS01039">
    <property type="entry name" value="SBP_BACTERIAL_3"/>
    <property type="match status" value="1"/>
</dbReference>
<reference evidence="7 8" key="1">
    <citation type="journal article" date="2015" name="Genome Announc.">
        <title>Expanding the biotechnology potential of lactobacilli through comparative genomics of 213 strains and associated genera.</title>
        <authorList>
            <person name="Sun Z."/>
            <person name="Harris H.M."/>
            <person name="McCann A."/>
            <person name="Guo C."/>
            <person name="Argimon S."/>
            <person name="Zhang W."/>
            <person name="Yang X."/>
            <person name="Jeffery I.B."/>
            <person name="Cooney J.C."/>
            <person name="Kagawa T.F."/>
            <person name="Liu W."/>
            <person name="Song Y."/>
            <person name="Salvetti E."/>
            <person name="Wrobel A."/>
            <person name="Rasinkangas P."/>
            <person name="Parkhill J."/>
            <person name="Rea M.C."/>
            <person name="O'Sullivan O."/>
            <person name="Ritari J."/>
            <person name="Douillard F.P."/>
            <person name="Paul Ross R."/>
            <person name="Yang R."/>
            <person name="Briner A.E."/>
            <person name="Felis G.E."/>
            <person name="de Vos W.M."/>
            <person name="Barrangou R."/>
            <person name="Klaenhammer T.R."/>
            <person name="Caufield P.W."/>
            <person name="Cui Y."/>
            <person name="Zhang H."/>
            <person name="O'Toole P.W."/>
        </authorList>
    </citation>
    <scope>NUCLEOTIDE SEQUENCE [LARGE SCALE GENOMIC DNA]</scope>
    <source>
        <strain evidence="7 8">DSM 20183</strain>
    </source>
</reference>
<dbReference type="OrthoDB" id="8613538at2"/>